<comment type="caution">
    <text evidence="3">The sequence shown here is derived from an EMBL/GenBank/DDBJ whole genome shotgun (WGS) entry which is preliminary data.</text>
</comment>
<keyword evidence="1" id="KW-0812">Transmembrane</keyword>
<dbReference type="Gene3D" id="1.20.58.1690">
    <property type="match status" value="1"/>
</dbReference>
<dbReference type="PANTHER" id="PTHR40038">
    <property type="entry name" value="MEMBRANE-ASSOCIATED PROTEIN TCAA"/>
    <property type="match status" value="1"/>
</dbReference>
<dbReference type="InterPro" id="IPR054529">
    <property type="entry name" value="TcaA_2nd"/>
</dbReference>
<feature type="transmembrane region" description="Helical" evidence="1">
    <location>
        <begin position="49"/>
        <end position="68"/>
    </location>
</feature>
<dbReference type="InterPro" id="IPR038434">
    <property type="entry name" value="YARHG_sf"/>
</dbReference>
<dbReference type="RefSeq" id="WP_088093975.1">
    <property type="nucleotide sequence ID" value="NZ_JBALMA010000126.1"/>
</dbReference>
<evidence type="ECO:0000256" key="1">
    <source>
        <dbReference type="SAM" id="Phobius"/>
    </source>
</evidence>
<gene>
    <name evidence="3" type="ORF">BW425_10210</name>
</gene>
<name>A0A1Y3MNY7_9BACI</name>
<protein>
    <submittedName>
        <fullName evidence="3">Zinc ribbon domain-containing protein</fullName>
    </submittedName>
</protein>
<dbReference type="InterPro" id="IPR025582">
    <property type="entry name" value="YARHG_dom"/>
</dbReference>
<dbReference type="AlphaFoldDB" id="A0A1Y3MNY7"/>
<dbReference type="Pfam" id="PF22820">
    <property type="entry name" value="TcaA_3rd_4th"/>
    <property type="match status" value="2"/>
</dbReference>
<evidence type="ECO:0000313" key="3">
    <source>
        <dbReference type="EMBL" id="OUM48873.1"/>
    </source>
</evidence>
<dbReference type="SMART" id="SM01324">
    <property type="entry name" value="YARHG"/>
    <property type="match status" value="1"/>
</dbReference>
<evidence type="ECO:0000313" key="4">
    <source>
        <dbReference type="Proteomes" id="UP000195321"/>
    </source>
</evidence>
<accession>A0A1Y3MNY7</accession>
<feature type="domain" description="YARHG" evidence="2">
    <location>
        <begin position="339"/>
        <end position="418"/>
    </location>
</feature>
<dbReference type="InterPro" id="IPR054530">
    <property type="entry name" value="TcaA_4th"/>
</dbReference>
<dbReference type="GO" id="GO:0005886">
    <property type="term" value="C:plasma membrane"/>
    <property type="evidence" value="ECO:0007669"/>
    <property type="project" value="UniProtKB-SubCell"/>
</dbReference>
<reference evidence="3 4" key="1">
    <citation type="submission" date="2017-02" db="EMBL/GenBank/DDBJ databases">
        <title>Bacillus pseudomycoides isolate FSL K6-0042.</title>
        <authorList>
            <person name="Kovac J."/>
        </authorList>
    </citation>
    <scope>NUCLEOTIDE SEQUENCE [LARGE SCALE GENOMIC DNA]</scope>
    <source>
        <strain evidence="3 4">FSL K6-0042</strain>
    </source>
</reference>
<keyword evidence="1" id="KW-0472">Membrane</keyword>
<dbReference type="PANTHER" id="PTHR40038:SF1">
    <property type="entry name" value="MEMBRANE-ASSOCIATED PROTEIN TCAA"/>
    <property type="match status" value="1"/>
</dbReference>
<sequence length="419" mass="48367">MNVCAKCGSQLMDGVGFCQRCGARRDEHRRVGNEKEPQIRKKISKGKKIWIGVVILFIVGFGGAYLYGTKYYSAQAQIDRMVTILQDRDTEKLIDIVTTDDPQFVVDKESVRPLFSYIKEYPSYVNDLKASIQQQKKKQNDVEKVDFVLTKDGKYLFLFDRYKLKAKTYYATLLTNEKDALLKINGKDLDKTTDKMFEKQYGPFFPGIQTFQSEFKNDYVKLAREEKVVLMKQNQNNVTVDLSLKGHYITIQTNVAGATLYANQKSITTLVGEEFKWGPVATDGSVSIYLEKEGANGKEQTKVENIATSQYYTLSFQKKPEKQETSSSPSTVTTKYVYNGFFFPDSHIRKLTNVELQSLTKEQLRIARNEIYARHGHVFQTKDIQSYFLKQSWYRENPYYTGELNDVETYNVELIKSKE</sequence>
<dbReference type="Pfam" id="PF22813">
    <property type="entry name" value="TcaA_2nd"/>
    <property type="match status" value="1"/>
</dbReference>
<organism evidence="3 4">
    <name type="scientific">Bacillus pseudomycoides</name>
    <dbReference type="NCBI Taxonomy" id="64104"/>
    <lineage>
        <taxon>Bacteria</taxon>
        <taxon>Bacillati</taxon>
        <taxon>Bacillota</taxon>
        <taxon>Bacilli</taxon>
        <taxon>Bacillales</taxon>
        <taxon>Bacillaceae</taxon>
        <taxon>Bacillus</taxon>
        <taxon>Bacillus cereus group</taxon>
    </lineage>
</organism>
<keyword evidence="1" id="KW-1133">Transmembrane helix</keyword>
<evidence type="ECO:0000259" key="2">
    <source>
        <dbReference type="SMART" id="SM01324"/>
    </source>
</evidence>
<dbReference type="EMBL" id="MWPX01000009">
    <property type="protein sequence ID" value="OUM48873.1"/>
    <property type="molecule type" value="Genomic_DNA"/>
</dbReference>
<dbReference type="Pfam" id="PF13308">
    <property type="entry name" value="YARHG"/>
    <property type="match status" value="1"/>
</dbReference>
<dbReference type="Proteomes" id="UP000195321">
    <property type="component" value="Unassembled WGS sequence"/>
</dbReference>
<proteinExistence type="predicted"/>